<dbReference type="Proteomes" id="UP000184275">
    <property type="component" value="Unassembled WGS sequence"/>
</dbReference>
<reference evidence="2" key="1">
    <citation type="submission" date="2016-11" db="EMBL/GenBank/DDBJ databases">
        <authorList>
            <person name="Varghese N."/>
            <person name="Submissions S."/>
        </authorList>
    </citation>
    <scope>NUCLEOTIDE SEQUENCE [LARGE SCALE GENOMIC DNA]</scope>
    <source>
        <strain evidence="2">UWOS</strain>
    </source>
</reference>
<organism evidence="1 2">
    <name type="scientific">Fibrobacter intestinalis</name>
    <dbReference type="NCBI Taxonomy" id="28122"/>
    <lineage>
        <taxon>Bacteria</taxon>
        <taxon>Pseudomonadati</taxon>
        <taxon>Fibrobacterota</taxon>
        <taxon>Fibrobacteria</taxon>
        <taxon>Fibrobacterales</taxon>
        <taxon>Fibrobacteraceae</taxon>
        <taxon>Fibrobacter</taxon>
    </lineage>
</organism>
<dbReference type="AlphaFoldDB" id="A0A1M6SPZ2"/>
<sequence length="122" mass="14450">MGDLCYKNYYIFKKFDEIKDASIREYMQYFATQEHRSEKMERIHRLVERYRQDPVTRKAYMTLEQELDIRYKRGLEKGRAEGVAEGRADERKELAKAFRDQGVSIDVIATSTGLTSEEIRAL</sequence>
<dbReference type="EMBL" id="FRAW01000007">
    <property type="protein sequence ID" value="SHK46700.1"/>
    <property type="molecule type" value="Genomic_DNA"/>
</dbReference>
<keyword evidence="2" id="KW-1185">Reference proteome</keyword>
<accession>A0A1M6SPZ2</accession>
<evidence type="ECO:0000313" key="1">
    <source>
        <dbReference type="EMBL" id="SHK46700.1"/>
    </source>
</evidence>
<protein>
    <submittedName>
        <fullName evidence="1">Uncharacterized protein</fullName>
    </submittedName>
</protein>
<gene>
    <name evidence="1" type="ORF">SAMN05720469_10710</name>
</gene>
<dbReference type="RefSeq" id="WP_073303154.1">
    <property type="nucleotide sequence ID" value="NZ_FRAW01000007.1"/>
</dbReference>
<evidence type="ECO:0000313" key="2">
    <source>
        <dbReference type="Proteomes" id="UP000184275"/>
    </source>
</evidence>
<name>A0A1M6SPZ2_9BACT</name>
<proteinExistence type="predicted"/>